<dbReference type="Proteomes" id="UP001627154">
    <property type="component" value="Unassembled WGS sequence"/>
</dbReference>
<evidence type="ECO:0000313" key="2">
    <source>
        <dbReference type="EMBL" id="KAL3393448.1"/>
    </source>
</evidence>
<evidence type="ECO:0000256" key="1">
    <source>
        <dbReference type="SAM" id="MobiDB-lite"/>
    </source>
</evidence>
<accession>A0ABD2WK96</accession>
<reference evidence="2 3" key="1">
    <citation type="journal article" date="2024" name="bioRxiv">
        <title>A reference genome for Trichogramma kaykai: A tiny desert-dwelling parasitoid wasp with competing sex-ratio distorters.</title>
        <authorList>
            <person name="Culotta J."/>
            <person name="Lindsey A.R."/>
        </authorList>
    </citation>
    <scope>NUCLEOTIDE SEQUENCE [LARGE SCALE GENOMIC DNA]</scope>
    <source>
        <strain evidence="2 3">KSX58</strain>
    </source>
</reference>
<name>A0ABD2WK96_9HYME</name>
<sequence length="263" mass="30853">MEAEPIQQKLEEMVAQLTTQCARNPEWTAIQLCKDMAKCIPSFVKFFTEKKDGDASIEEIYKQGTMPGYPEQEKAPPTRGDRSQMGNPSGKRVSPPRPTTAEGQWAEIEAELDEGWKRDDQLENMLAKTFEKFHKFEAEWGKEAERYTAPHRRNIKDWEDERKAIQEFREDREKKRRIQDETAESARAELEAKRAAMEKLRKERDQRDAELKKLQEEARETEEILERAQSVEVLGSMRACFRCQYPGVRSAYNCPRRETHHKK</sequence>
<keyword evidence="3" id="KW-1185">Reference proteome</keyword>
<evidence type="ECO:0000313" key="3">
    <source>
        <dbReference type="Proteomes" id="UP001627154"/>
    </source>
</evidence>
<dbReference type="EMBL" id="JBJJXI010000097">
    <property type="protein sequence ID" value="KAL3393448.1"/>
    <property type="molecule type" value="Genomic_DNA"/>
</dbReference>
<proteinExistence type="predicted"/>
<protein>
    <submittedName>
        <fullName evidence="2">Uncharacterized protein</fullName>
    </submittedName>
</protein>
<dbReference type="AlphaFoldDB" id="A0ABD2WK96"/>
<feature type="region of interest" description="Disordered" evidence="1">
    <location>
        <begin position="59"/>
        <end position="103"/>
    </location>
</feature>
<feature type="region of interest" description="Disordered" evidence="1">
    <location>
        <begin position="199"/>
        <end position="222"/>
    </location>
</feature>
<comment type="caution">
    <text evidence="2">The sequence shown here is derived from an EMBL/GenBank/DDBJ whole genome shotgun (WGS) entry which is preliminary data.</text>
</comment>
<organism evidence="2 3">
    <name type="scientific">Trichogramma kaykai</name>
    <dbReference type="NCBI Taxonomy" id="54128"/>
    <lineage>
        <taxon>Eukaryota</taxon>
        <taxon>Metazoa</taxon>
        <taxon>Ecdysozoa</taxon>
        <taxon>Arthropoda</taxon>
        <taxon>Hexapoda</taxon>
        <taxon>Insecta</taxon>
        <taxon>Pterygota</taxon>
        <taxon>Neoptera</taxon>
        <taxon>Endopterygota</taxon>
        <taxon>Hymenoptera</taxon>
        <taxon>Apocrita</taxon>
        <taxon>Proctotrupomorpha</taxon>
        <taxon>Chalcidoidea</taxon>
        <taxon>Trichogrammatidae</taxon>
        <taxon>Trichogramma</taxon>
    </lineage>
</organism>
<gene>
    <name evidence="2" type="ORF">TKK_012128</name>
</gene>
<feature type="compositionally biased region" description="Basic and acidic residues" evidence="1">
    <location>
        <begin position="71"/>
        <end position="82"/>
    </location>
</feature>